<reference evidence="2" key="1">
    <citation type="submission" date="2016-06" db="EMBL/GenBank/DDBJ databases">
        <title>Parallel loss of symbiosis genes in relatives of nitrogen-fixing non-legume Parasponia.</title>
        <authorList>
            <person name="Van Velzen R."/>
            <person name="Holmer R."/>
            <person name="Bu F."/>
            <person name="Rutten L."/>
            <person name="Van Zeijl A."/>
            <person name="Liu W."/>
            <person name="Santuari L."/>
            <person name="Cao Q."/>
            <person name="Sharma T."/>
            <person name="Shen D."/>
            <person name="Roswanjaya Y."/>
            <person name="Wardhani T."/>
            <person name="Kalhor M.S."/>
            <person name="Jansen J."/>
            <person name="Van den Hoogen J."/>
            <person name="Gungor B."/>
            <person name="Hartog M."/>
            <person name="Hontelez J."/>
            <person name="Verver J."/>
            <person name="Yang W.-C."/>
            <person name="Schijlen E."/>
            <person name="Repin R."/>
            <person name="Schilthuizen M."/>
            <person name="Schranz E."/>
            <person name="Heidstra R."/>
            <person name="Miyata K."/>
            <person name="Fedorova E."/>
            <person name="Kohlen W."/>
            <person name="Bisseling T."/>
            <person name="Smit S."/>
            <person name="Geurts R."/>
        </authorList>
    </citation>
    <scope>NUCLEOTIDE SEQUENCE [LARGE SCALE GENOMIC DNA]</scope>
    <source>
        <strain evidence="2">cv. WU1-14</strain>
    </source>
</reference>
<dbReference type="EMBL" id="JXTB01000435">
    <property type="protein sequence ID" value="PON40595.1"/>
    <property type="molecule type" value="Genomic_DNA"/>
</dbReference>
<protein>
    <submittedName>
        <fullName evidence="1">Uncharacterized protein</fullName>
    </submittedName>
</protein>
<organism evidence="1 2">
    <name type="scientific">Parasponia andersonii</name>
    <name type="common">Sponia andersonii</name>
    <dbReference type="NCBI Taxonomy" id="3476"/>
    <lineage>
        <taxon>Eukaryota</taxon>
        <taxon>Viridiplantae</taxon>
        <taxon>Streptophyta</taxon>
        <taxon>Embryophyta</taxon>
        <taxon>Tracheophyta</taxon>
        <taxon>Spermatophyta</taxon>
        <taxon>Magnoliopsida</taxon>
        <taxon>eudicotyledons</taxon>
        <taxon>Gunneridae</taxon>
        <taxon>Pentapetalae</taxon>
        <taxon>rosids</taxon>
        <taxon>fabids</taxon>
        <taxon>Rosales</taxon>
        <taxon>Cannabaceae</taxon>
        <taxon>Parasponia</taxon>
    </lineage>
</organism>
<gene>
    <name evidence="1" type="ORF">PanWU01x14_296170</name>
</gene>
<accession>A0A2P5AVP6</accession>
<dbReference type="Proteomes" id="UP000237105">
    <property type="component" value="Unassembled WGS sequence"/>
</dbReference>
<comment type="caution">
    <text evidence="1">The sequence shown here is derived from an EMBL/GenBank/DDBJ whole genome shotgun (WGS) entry which is preliminary data.</text>
</comment>
<evidence type="ECO:0000313" key="2">
    <source>
        <dbReference type="Proteomes" id="UP000237105"/>
    </source>
</evidence>
<name>A0A2P5AVP6_PARAD</name>
<keyword evidence="2" id="KW-1185">Reference proteome</keyword>
<evidence type="ECO:0000313" key="1">
    <source>
        <dbReference type="EMBL" id="PON40595.1"/>
    </source>
</evidence>
<dbReference type="AlphaFoldDB" id="A0A2P5AVP6"/>
<proteinExistence type="predicted"/>
<sequence length="212" mass="23739">MVSCASTFGLWYSGYGKSFEFPPAARYLAESCVPWATASFLLGLSIMCRTRMPSQNIKNFPAIVAKITKGPAKGKVIEIWHRDEAKIGQKKITWCWERRSTRPSAPQDQQIRSAYIFMAICPKLGKAAALVMAWCDTFAMNQHLAKISPCRQGCTCRSDHGSGRIAYLQQPHHFSQHHHPIVAVALVQAQLCQKHLAIHMGKLALKLHIQIL</sequence>